<reference evidence="3" key="1">
    <citation type="journal article" date="2020" name="bioRxiv">
        <title>Comparative genomics of Chlamydomonas.</title>
        <authorList>
            <person name="Craig R.J."/>
            <person name="Hasan A.R."/>
            <person name="Ness R.W."/>
            <person name="Keightley P.D."/>
        </authorList>
    </citation>
    <scope>NUCLEOTIDE SEQUENCE</scope>
    <source>
        <strain evidence="3">CCAP 11/70</strain>
    </source>
</reference>
<dbReference type="Proteomes" id="UP000612055">
    <property type="component" value="Unassembled WGS sequence"/>
</dbReference>
<dbReference type="GO" id="GO:0006281">
    <property type="term" value="P:DNA repair"/>
    <property type="evidence" value="ECO:0007669"/>
    <property type="project" value="TreeGrafter"/>
</dbReference>
<feature type="compositionally biased region" description="Pro residues" evidence="1">
    <location>
        <begin position="321"/>
        <end position="339"/>
    </location>
</feature>
<feature type="domain" description="FCP1 homology" evidence="2">
    <location>
        <begin position="421"/>
        <end position="564"/>
    </location>
</feature>
<protein>
    <recommendedName>
        <fullName evidence="2">FCP1 homology domain-containing protein</fullName>
    </recommendedName>
</protein>
<dbReference type="Pfam" id="PF03031">
    <property type="entry name" value="NIF"/>
    <property type="match status" value="1"/>
</dbReference>
<dbReference type="GO" id="GO:0003690">
    <property type="term" value="F:double-stranded DNA binding"/>
    <property type="evidence" value="ECO:0007669"/>
    <property type="project" value="TreeGrafter"/>
</dbReference>
<dbReference type="InterPro" id="IPR004274">
    <property type="entry name" value="FCP1_dom"/>
</dbReference>
<dbReference type="PANTHER" id="PTHR12083">
    <property type="entry name" value="BIFUNCTIONAL POLYNUCLEOTIDE PHOSPHATASE/KINASE"/>
    <property type="match status" value="1"/>
</dbReference>
<evidence type="ECO:0000256" key="1">
    <source>
        <dbReference type="SAM" id="MobiDB-lite"/>
    </source>
</evidence>
<feature type="compositionally biased region" description="Gly residues" evidence="1">
    <location>
        <begin position="167"/>
        <end position="193"/>
    </location>
</feature>
<evidence type="ECO:0000259" key="2">
    <source>
        <dbReference type="SMART" id="SM00577"/>
    </source>
</evidence>
<feature type="compositionally biased region" description="Low complexity" evidence="1">
    <location>
        <begin position="308"/>
        <end position="320"/>
    </location>
</feature>
<evidence type="ECO:0000313" key="3">
    <source>
        <dbReference type="EMBL" id="KAG2497888.1"/>
    </source>
</evidence>
<comment type="caution">
    <text evidence="3">The sequence shown here is derived from an EMBL/GenBank/DDBJ whole genome shotgun (WGS) entry which is preliminary data.</text>
</comment>
<proteinExistence type="predicted"/>
<dbReference type="Pfam" id="PF13671">
    <property type="entry name" value="AAA_33"/>
    <property type="match status" value="1"/>
</dbReference>
<gene>
    <name evidence="3" type="ORF">HYH03_004154</name>
</gene>
<feature type="compositionally biased region" description="Low complexity" evidence="1">
    <location>
        <begin position="271"/>
        <end position="292"/>
    </location>
</feature>
<evidence type="ECO:0000313" key="4">
    <source>
        <dbReference type="Proteomes" id="UP000612055"/>
    </source>
</evidence>
<dbReference type="GO" id="GO:0046403">
    <property type="term" value="F:polynucleotide 3'-phosphatase activity"/>
    <property type="evidence" value="ECO:0007669"/>
    <property type="project" value="TreeGrafter"/>
</dbReference>
<dbReference type="SUPFAM" id="SSF56784">
    <property type="entry name" value="HAD-like"/>
    <property type="match status" value="1"/>
</dbReference>
<dbReference type="Gene3D" id="3.40.50.300">
    <property type="entry name" value="P-loop containing nucleotide triphosphate hydrolases"/>
    <property type="match status" value="1"/>
</dbReference>
<accession>A0A835YAU3</accession>
<dbReference type="EMBL" id="JAEHOE010000012">
    <property type="protein sequence ID" value="KAG2497888.1"/>
    <property type="molecule type" value="Genomic_DNA"/>
</dbReference>
<dbReference type="OrthoDB" id="3512845at2759"/>
<name>A0A835YAU3_9CHLO</name>
<keyword evidence="4" id="KW-1185">Reference proteome</keyword>
<dbReference type="InterPro" id="IPR036412">
    <property type="entry name" value="HAD-like_sf"/>
</dbReference>
<feature type="region of interest" description="Disordered" evidence="1">
    <location>
        <begin position="167"/>
        <end position="385"/>
    </location>
</feature>
<dbReference type="SMART" id="SM00577">
    <property type="entry name" value="CPDc"/>
    <property type="match status" value="1"/>
</dbReference>
<sequence length="626" mass="66561">MPTLLVLVGIPGSGKSTLSQHLVQHGWSHINQDALGSRPACEDACRAALRQGLNVVVDRCNHDSFQRSHWVRLARQAGRVRVVALQLLLPVGVCKQRALARVGHPTLGLHNAEGVIDRFYHEFEPADTREGFDRVMTATSSAEVDSAAAELLAEAAAGAAAAQLQGGPGYGGGRGQGHGRGPRQGAGGRGGGWEAPSPGWGEHRQGAPQEAWGQGPAQAQQGSWGQQRPWQEQPTWQQQGSWQQQAPPPQSSWQQQPQHWQQPAGPRPTYQSPQEQGWQQPPQQQVWPQQAPSGPGWQQQAPSGPGWQQQAPNQQARPQPMTGPPPHWGPGPSGPPVPPSANGHANGVHANGVHANGDAGGGPSHRPGTAPGQHRHKDAGSRGGAEVATLRRLYADPASKVPYDAPRAADGACPDAARPDPRPILLFDLNGTLTSHTAARKSSGITRLRPGTEHLARLKPHFRLGVYTSSTLRTTHRALQQLEAAAGQPLFERGLVLHREHTRPAPMGHVDAGGDPWDTLKPLAPYFACLHRLVLVDDDAYKACEGESGSMLQVPRWEEGEEACPVLPLLAELLLERLGHLPQDADVRGALPELSARLVQAAEAARARAGLSGGGAEELANGAGGP</sequence>
<dbReference type="Gene3D" id="3.40.50.1000">
    <property type="entry name" value="HAD superfamily/HAD-like"/>
    <property type="match status" value="1"/>
</dbReference>
<dbReference type="GO" id="GO:0046404">
    <property type="term" value="F:ATP-dependent polydeoxyribonucleotide 5'-hydroxyl-kinase activity"/>
    <property type="evidence" value="ECO:0007669"/>
    <property type="project" value="TreeGrafter"/>
</dbReference>
<organism evidence="3 4">
    <name type="scientific">Edaphochlamys debaryana</name>
    <dbReference type="NCBI Taxonomy" id="47281"/>
    <lineage>
        <taxon>Eukaryota</taxon>
        <taxon>Viridiplantae</taxon>
        <taxon>Chlorophyta</taxon>
        <taxon>core chlorophytes</taxon>
        <taxon>Chlorophyceae</taxon>
        <taxon>CS clade</taxon>
        <taxon>Chlamydomonadales</taxon>
        <taxon>Chlamydomonadales incertae sedis</taxon>
        <taxon>Edaphochlamys</taxon>
    </lineage>
</organism>
<dbReference type="PANTHER" id="PTHR12083:SF9">
    <property type="entry name" value="BIFUNCTIONAL POLYNUCLEOTIDE PHOSPHATASE_KINASE"/>
    <property type="match status" value="1"/>
</dbReference>
<dbReference type="InterPro" id="IPR023214">
    <property type="entry name" value="HAD_sf"/>
</dbReference>
<dbReference type="InterPro" id="IPR027417">
    <property type="entry name" value="P-loop_NTPase"/>
</dbReference>
<feature type="compositionally biased region" description="Low complexity" evidence="1">
    <location>
        <begin position="206"/>
        <end position="263"/>
    </location>
</feature>
<dbReference type="AlphaFoldDB" id="A0A835YAU3"/>
<dbReference type="SUPFAM" id="SSF52540">
    <property type="entry name" value="P-loop containing nucleoside triphosphate hydrolases"/>
    <property type="match status" value="1"/>
</dbReference>